<protein>
    <submittedName>
        <fullName evidence="2">Uncharacterized protein</fullName>
    </submittedName>
</protein>
<organism evidence="2 3">
    <name type="scientific">Friedmanniomyces endolithicus</name>
    <dbReference type="NCBI Taxonomy" id="329885"/>
    <lineage>
        <taxon>Eukaryota</taxon>
        <taxon>Fungi</taxon>
        <taxon>Dikarya</taxon>
        <taxon>Ascomycota</taxon>
        <taxon>Pezizomycotina</taxon>
        <taxon>Dothideomycetes</taxon>
        <taxon>Dothideomycetidae</taxon>
        <taxon>Mycosphaerellales</taxon>
        <taxon>Teratosphaeriaceae</taxon>
        <taxon>Friedmanniomyces</taxon>
    </lineage>
</organism>
<sequence length="229" mass="24804">QILRRKRQTHLRNLRARLRRGSRPGHAHMRRNGRSGNHRRLARAVDRKQRVQRRHARHEPAAHCSRPPSPPAECDCALHQQPHQRDRPGISGSRGHQTAGPQPLPSSHLQHPPLLPQRADPKQLSQRPHHHHGPNPRADLDPPLPTPGSPNPLPRANPPHGSHPIPFPGVPRLGPRIAEVRRFQRKDAAAAADIGAGDVYVGRGERDVGGGCGGAGGGCGAGGEGDEAV</sequence>
<accession>A0AAN6K0N9</accession>
<feature type="compositionally biased region" description="Basic residues" evidence="1">
    <location>
        <begin position="1"/>
        <end position="42"/>
    </location>
</feature>
<feature type="compositionally biased region" description="Pro residues" evidence="1">
    <location>
        <begin position="142"/>
        <end position="157"/>
    </location>
</feature>
<evidence type="ECO:0000256" key="1">
    <source>
        <dbReference type="SAM" id="MobiDB-lite"/>
    </source>
</evidence>
<gene>
    <name evidence="2" type="ORF">LTR91_020886</name>
</gene>
<dbReference type="AlphaFoldDB" id="A0AAN6K0N9"/>
<dbReference type="Proteomes" id="UP001175353">
    <property type="component" value="Unassembled WGS sequence"/>
</dbReference>
<proteinExistence type="predicted"/>
<comment type="caution">
    <text evidence="2">The sequence shown here is derived from an EMBL/GenBank/DDBJ whole genome shotgun (WGS) entry which is preliminary data.</text>
</comment>
<feature type="non-terminal residue" evidence="2">
    <location>
        <position position="229"/>
    </location>
</feature>
<dbReference type="EMBL" id="JAUJLE010000356">
    <property type="protein sequence ID" value="KAK0959314.1"/>
    <property type="molecule type" value="Genomic_DNA"/>
</dbReference>
<evidence type="ECO:0000313" key="2">
    <source>
        <dbReference type="EMBL" id="KAK0959314.1"/>
    </source>
</evidence>
<reference evidence="2" key="1">
    <citation type="submission" date="2023-06" db="EMBL/GenBank/DDBJ databases">
        <title>Black Yeasts Isolated from many extreme environments.</title>
        <authorList>
            <person name="Coleine C."/>
            <person name="Stajich J.E."/>
            <person name="Selbmann L."/>
        </authorList>
    </citation>
    <scope>NUCLEOTIDE SEQUENCE</scope>
    <source>
        <strain evidence="2">CCFEE 5200</strain>
    </source>
</reference>
<keyword evidence="3" id="KW-1185">Reference proteome</keyword>
<feature type="region of interest" description="Disordered" evidence="1">
    <location>
        <begin position="1"/>
        <end position="173"/>
    </location>
</feature>
<name>A0AAN6K0N9_9PEZI</name>
<evidence type="ECO:0000313" key="3">
    <source>
        <dbReference type="Proteomes" id="UP001175353"/>
    </source>
</evidence>
<feature type="non-terminal residue" evidence="2">
    <location>
        <position position="1"/>
    </location>
</feature>